<evidence type="ECO:0000259" key="1">
    <source>
        <dbReference type="SMART" id="SM00575"/>
    </source>
</evidence>
<protein>
    <recommendedName>
        <fullName evidence="1">Zinc finger PMZ-type domain-containing protein</fullName>
    </recommendedName>
</protein>
<dbReference type="EMBL" id="JAIQCV010000010">
    <property type="protein sequence ID" value="KAH1056065.1"/>
    <property type="molecule type" value="Genomic_DNA"/>
</dbReference>
<dbReference type="InterPro" id="IPR006564">
    <property type="entry name" value="Znf_PMZ"/>
</dbReference>
<dbReference type="PANTHER" id="PTHR31973:SF187">
    <property type="entry name" value="MUTATOR TRANSPOSASE MUDRA PROTEIN"/>
    <property type="match status" value="1"/>
</dbReference>
<sequence length="135" mass="16378">MSDIVDNNLYEAFNFSVMESRFQSIRMIMLEEIRVKMMARIMDKEHKTYNCRSWKLSGIPCPHACSAIWHLEQEHDDYLHRYYHKETYMKAYAYALQPINELHEWRKSGIELVLLPIEKIKLGRPKKNRRKEKMN</sequence>
<proteinExistence type="predicted"/>
<dbReference type="GO" id="GO:0008270">
    <property type="term" value="F:zinc ion binding"/>
    <property type="evidence" value="ECO:0007669"/>
    <property type="project" value="InterPro"/>
</dbReference>
<dbReference type="PANTHER" id="PTHR31973">
    <property type="entry name" value="POLYPROTEIN, PUTATIVE-RELATED"/>
    <property type="match status" value="1"/>
</dbReference>
<comment type="caution">
    <text evidence="2">The sequence shown here is derived from an EMBL/GenBank/DDBJ whole genome shotgun (WGS) entry which is preliminary data.</text>
</comment>
<dbReference type="Proteomes" id="UP000828251">
    <property type="component" value="Unassembled WGS sequence"/>
</dbReference>
<dbReference type="AlphaFoldDB" id="A0A9D3ZQE8"/>
<dbReference type="SMART" id="SM00575">
    <property type="entry name" value="ZnF_PMZ"/>
    <property type="match status" value="1"/>
</dbReference>
<keyword evidence="3" id="KW-1185">Reference proteome</keyword>
<name>A0A9D3ZQE8_9ROSI</name>
<gene>
    <name evidence="2" type="ORF">J1N35_034130</name>
</gene>
<reference evidence="2 3" key="1">
    <citation type="journal article" date="2021" name="Plant Biotechnol. J.">
        <title>Multi-omics assisted identification of the key and species-specific regulatory components of drought-tolerant mechanisms in Gossypium stocksii.</title>
        <authorList>
            <person name="Yu D."/>
            <person name="Ke L."/>
            <person name="Zhang D."/>
            <person name="Wu Y."/>
            <person name="Sun Y."/>
            <person name="Mei J."/>
            <person name="Sun J."/>
            <person name="Sun Y."/>
        </authorList>
    </citation>
    <scope>NUCLEOTIDE SEQUENCE [LARGE SCALE GENOMIC DNA]</scope>
    <source>
        <strain evidence="3">cv. E1</strain>
        <tissue evidence="2">Leaf</tissue>
    </source>
</reference>
<accession>A0A9D3ZQE8</accession>
<evidence type="ECO:0000313" key="2">
    <source>
        <dbReference type="EMBL" id="KAH1056065.1"/>
    </source>
</evidence>
<evidence type="ECO:0000313" key="3">
    <source>
        <dbReference type="Proteomes" id="UP000828251"/>
    </source>
</evidence>
<dbReference type="OrthoDB" id="998385at2759"/>
<feature type="domain" description="Zinc finger PMZ-type" evidence="1">
    <location>
        <begin position="47"/>
        <end position="74"/>
    </location>
</feature>
<organism evidence="2 3">
    <name type="scientific">Gossypium stocksii</name>
    <dbReference type="NCBI Taxonomy" id="47602"/>
    <lineage>
        <taxon>Eukaryota</taxon>
        <taxon>Viridiplantae</taxon>
        <taxon>Streptophyta</taxon>
        <taxon>Embryophyta</taxon>
        <taxon>Tracheophyta</taxon>
        <taxon>Spermatophyta</taxon>
        <taxon>Magnoliopsida</taxon>
        <taxon>eudicotyledons</taxon>
        <taxon>Gunneridae</taxon>
        <taxon>Pentapetalae</taxon>
        <taxon>rosids</taxon>
        <taxon>malvids</taxon>
        <taxon>Malvales</taxon>
        <taxon>Malvaceae</taxon>
        <taxon>Malvoideae</taxon>
        <taxon>Gossypium</taxon>
    </lineage>
</organism>